<reference evidence="2" key="2">
    <citation type="submission" date="2020-09" db="EMBL/GenBank/DDBJ databases">
        <authorList>
            <person name="Sun Q."/>
            <person name="Zhou Y."/>
        </authorList>
    </citation>
    <scope>NUCLEOTIDE SEQUENCE</scope>
    <source>
        <strain evidence="2">CGMCC 1.15958</strain>
    </source>
</reference>
<dbReference type="Proteomes" id="UP000609064">
    <property type="component" value="Unassembled WGS sequence"/>
</dbReference>
<feature type="transmembrane region" description="Helical" evidence="1">
    <location>
        <begin position="226"/>
        <end position="246"/>
    </location>
</feature>
<name>A0A917DX29_9BACT</name>
<feature type="transmembrane region" description="Helical" evidence="1">
    <location>
        <begin position="116"/>
        <end position="137"/>
    </location>
</feature>
<reference evidence="2" key="1">
    <citation type="journal article" date="2014" name="Int. J. Syst. Evol. Microbiol.">
        <title>Complete genome sequence of Corynebacterium casei LMG S-19264T (=DSM 44701T), isolated from a smear-ripened cheese.</title>
        <authorList>
            <consortium name="US DOE Joint Genome Institute (JGI-PGF)"/>
            <person name="Walter F."/>
            <person name="Albersmeier A."/>
            <person name="Kalinowski J."/>
            <person name="Ruckert C."/>
        </authorList>
    </citation>
    <scope>NUCLEOTIDE SEQUENCE</scope>
    <source>
        <strain evidence="2">CGMCC 1.15958</strain>
    </source>
</reference>
<keyword evidence="1" id="KW-0812">Transmembrane</keyword>
<keyword evidence="1" id="KW-0472">Membrane</keyword>
<dbReference type="EMBL" id="BMKK01000015">
    <property type="protein sequence ID" value="GGD79829.1"/>
    <property type="molecule type" value="Genomic_DNA"/>
</dbReference>
<keyword evidence="1" id="KW-1133">Transmembrane helix</keyword>
<accession>A0A917DX29</accession>
<feature type="transmembrane region" description="Helical" evidence="1">
    <location>
        <begin position="149"/>
        <end position="169"/>
    </location>
</feature>
<dbReference type="RefSeq" id="WP_188770628.1">
    <property type="nucleotide sequence ID" value="NZ_BMKK01000015.1"/>
</dbReference>
<evidence type="ECO:0000256" key="1">
    <source>
        <dbReference type="SAM" id="Phobius"/>
    </source>
</evidence>
<evidence type="ECO:0000313" key="2">
    <source>
        <dbReference type="EMBL" id="GGD79829.1"/>
    </source>
</evidence>
<feature type="transmembrane region" description="Helical" evidence="1">
    <location>
        <begin position="77"/>
        <end position="95"/>
    </location>
</feature>
<sequence length="253" mass="28982">MKYFLETLKYRNESLFYFGLLCFVLAIIFLILTRFTTTQVYNVNAWYKPFKFAASTTLYAWAMAWFIGYLPNFNARIFNWVIIITLGFEIIYIAWQASRGMLSHFNVSTSFYSFMYSMMALAATIATLATAYIGILFFKNDFPNLPLHYVWSIRLGIFLFVVFAFEGFVMGSRMTHTIGGQDGGEGIPILNWSTQYGDPRIAHFIGMHALQVLPILSYYVFRNITFTVIIAILYGLVAVFSLVKALQGKLIIG</sequence>
<evidence type="ECO:0000313" key="3">
    <source>
        <dbReference type="Proteomes" id="UP000609064"/>
    </source>
</evidence>
<keyword evidence="3" id="KW-1185">Reference proteome</keyword>
<protein>
    <submittedName>
        <fullName evidence="2">Uncharacterized protein</fullName>
    </submittedName>
</protein>
<gene>
    <name evidence="2" type="ORF">GCM10011514_49770</name>
</gene>
<feature type="transmembrane region" description="Helical" evidence="1">
    <location>
        <begin position="52"/>
        <end position="71"/>
    </location>
</feature>
<comment type="caution">
    <text evidence="2">The sequence shown here is derived from an EMBL/GenBank/DDBJ whole genome shotgun (WGS) entry which is preliminary data.</text>
</comment>
<organism evidence="2 3">
    <name type="scientific">Emticicia aquatilis</name>
    <dbReference type="NCBI Taxonomy" id="1537369"/>
    <lineage>
        <taxon>Bacteria</taxon>
        <taxon>Pseudomonadati</taxon>
        <taxon>Bacteroidota</taxon>
        <taxon>Cytophagia</taxon>
        <taxon>Cytophagales</taxon>
        <taxon>Leadbetterellaceae</taxon>
        <taxon>Emticicia</taxon>
    </lineage>
</organism>
<proteinExistence type="predicted"/>
<feature type="transmembrane region" description="Helical" evidence="1">
    <location>
        <begin position="15"/>
        <end position="32"/>
    </location>
</feature>
<dbReference type="AlphaFoldDB" id="A0A917DX29"/>